<gene>
    <name evidence="1" type="ORF">U8465_19305</name>
</gene>
<name>A0ACC6N0V8_9HYPH</name>
<sequence length="348" mass="38364">MLTTIFDADGNSFNAKVEVEDYAITVHSRGGAFGKPNLRNPDYRRALRTILERLVAGNATLSGVWLDSTVAQNWPELDRQLLDAAEFTLPVDELVTLIGQRGAAMGRPIGTKGHGNSTKRVRIGVSGASAGELVKLLNSDVRTRSSRLPAETLRRVEPWMIDEAIEAFKSGVQHGFQDSTDYDVLLPTGERFPPKAVFGIALSGVIGRPAMPSDFSGGMGTPCFESIEDAGYPIIPKDEETSSPRSEFDDERSWAEGSLVRVQHLRRERAPGLARMKKRRFIEKHGHLFCERCGLIPSKSLGPYGDACIEVHHDTVAVAKMEGNTRTRLVDLKCLCANCHRIVHREVM</sequence>
<accession>A0ACC6N0V8</accession>
<comment type="caution">
    <text evidence="1">The sequence shown here is derived from an EMBL/GenBank/DDBJ whole genome shotgun (WGS) entry which is preliminary data.</text>
</comment>
<evidence type="ECO:0000313" key="2">
    <source>
        <dbReference type="Proteomes" id="UP001304050"/>
    </source>
</evidence>
<evidence type="ECO:0000313" key="1">
    <source>
        <dbReference type="EMBL" id="MEA3519244.1"/>
    </source>
</evidence>
<protein>
    <submittedName>
        <fullName evidence="1">Uncharacterized protein</fullName>
    </submittedName>
</protein>
<dbReference type="EMBL" id="JAYESG010000010">
    <property type="protein sequence ID" value="MEA3519244.1"/>
    <property type="molecule type" value="Genomic_DNA"/>
</dbReference>
<reference evidence="1" key="1">
    <citation type="submission" date="2023-12" db="EMBL/GenBank/DDBJ databases">
        <title>Diversity of Rhizobium in root nodule of phaseolus vulgaris.</title>
        <authorList>
            <person name="Wang H."/>
        </authorList>
    </citation>
    <scope>NUCLEOTIDE SEQUENCE</scope>
    <source>
        <strain evidence="1">MJ31</strain>
    </source>
</reference>
<keyword evidence="2" id="KW-1185">Reference proteome</keyword>
<organism evidence="1 2">
    <name type="scientific">Rhizobium mulingense</name>
    <dbReference type="NCBI Taxonomy" id="3031128"/>
    <lineage>
        <taxon>Bacteria</taxon>
        <taxon>Pseudomonadati</taxon>
        <taxon>Pseudomonadota</taxon>
        <taxon>Alphaproteobacteria</taxon>
        <taxon>Hyphomicrobiales</taxon>
        <taxon>Rhizobiaceae</taxon>
        <taxon>Rhizobium/Agrobacterium group</taxon>
        <taxon>Rhizobium</taxon>
    </lineage>
</organism>
<proteinExistence type="predicted"/>
<dbReference type="Proteomes" id="UP001304050">
    <property type="component" value="Unassembled WGS sequence"/>
</dbReference>